<feature type="compositionally biased region" description="Polar residues" evidence="1">
    <location>
        <begin position="11"/>
        <end position="30"/>
    </location>
</feature>
<sequence length="702" mass="79248">MPASKRKRQSRLTFTPLPSSSPATKQYNQQIRDRAAAVGYDGSPSPAKRRRRGLERDGVNDDLPTPAATMERRQDASSEVEDEGGDEDDQSIRPPQRRGTGSTNGLARRKRARQQQLDFSNARDSDSFDAPVTLSSPARAPASSKSMFSSQSRRVKRSVRDSSDESDQELEPVEGVVSPIKAGKQRPTRSSQRPVIVESEDEEEDDDIVVSSARRRKPAVLDEDDEAESEGLAEGVVDSGDDDEDMPTTAGEQKRTRRRCSNSFIVSSPPAMIDSDDDLEIIEQPKRKRTKRACESDDAEDEEEQPKRKGLRRLTQQDQDDLDEDLEFLGPSSDVEALNATPRNTQSKQKAARNAALERLKRKRSGQPQQIEPIQEGDEEADEDDLSGIVDDDSVEEIVAPSHQERRNTRREIFQANEDDEDFIEDEDENADAPLGVPDGIPIEFTKYARMKAKELFKFAVEWMVQKKINPAFSMTDEIYDLSFRKLDDEVKGLAGSKFTSAAWTPKFTMSLKGRPDIAYCQLDRSGGRFDALDKCDACNRTGHPATYEVQFKGKPYHPTSLEEVGANDEDDEEDGESSSDSEDADTQPSYDHQGREVPPAATIYNVGKFCMANAETAHALSHWRYHLNEWVVDWLRKQGYLTDQKIVKRDRMSTKKRRKEANKIADRMEYEGVTKQLWKDFRFNIDRARESKQGRFEAGSP</sequence>
<keyword evidence="4" id="KW-1185">Reference proteome</keyword>
<feature type="compositionally biased region" description="Basic and acidic residues" evidence="1">
    <location>
        <begin position="403"/>
        <end position="413"/>
    </location>
</feature>
<proteinExistence type="predicted"/>
<feature type="compositionally biased region" description="Basic residues" evidence="1">
    <location>
        <begin position="1"/>
        <end position="10"/>
    </location>
</feature>
<dbReference type="Proteomes" id="UP001138500">
    <property type="component" value="Unassembled WGS sequence"/>
</dbReference>
<evidence type="ECO:0000313" key="4">
    <source>
        <dbReference type="Proteomes" id="UP001138500"/>
    </source>
</evidence>
<dbReference type="InterPro" id="IPR025451">
    <property type="entry name" value="DUF4211"/>
</dbReference>
<feature type="compositionally biased region" description="Acidic residues" evidence="1">
    <location>
        <begin position="198"/>
        <end position="208"/>
    </location>
</feature>
<accession>A0A9W7STC8</accession>
<feature type="compositionally biased region" description="Acidic residues" evidence="1">
    <location>
        <begin position="221"/>
        <end position="231"/>
    </location>
</feature>
<dbReference type="Pfam" id="PF13926">
    <property type="entry name" value="DUF4211"/>
    <property type="match status" value="1"/>
</dbReference>
<dbReference type="AlphaFoldDB" id="A0A9W7STC8"/>
<feature type="domain" description="DUF4211" evidence="2">
    <location>
        <begin position="422"/>
        <end position="562"/>
    </location>
</feature>
<feature type="region of interest" description="Disordered" evidence="1">
    <location>
        <begin position="557"/>
        <end position="598"/>
    </location>
</feature>
<evidence type="ECO:0000259" key="2">
    <source>
        <dbReference type="Pfam" id="PF13926"/>
    </source>
</evidence>
<evidence type="ECO:0000313" key="3">
    <source>
        <dbReference type="EMBL" id="KAH9828180.1"/>
    </source>
</evidence>
<dbReference type="EMBL" id="RIBY02001778">
    <property type="protein sequence ID" value="KAH9828180.1"/>
    <property type="molecule type" value="Genomic_DNA"/>
</dbReference>
<dbReference type="PANTHER" id="PTHR14689">
    <property type="entry name" value="PHORBOL-ESTER_DAG-TYPE DOMAIN-CONTAINING PROTEIN"/>
    <property type="match status" value="1"/>
</dbReference>
<dbReference type="OrthoDB" id="21499at2759"/>
<feature type="compositionally biased region" description="Acidic residues" evidence="1">
    <location>
        <begin position="318"/>
        <end position="327"/>
    </location>
</feature>
<gene>
    <name evidence="3" type="ORF">Tdes44962_MAKER02543</name>
</gene>
<feature type="region of interest" description="Disordered" evidence="1">
    <location>
        <begin position="1"/>
        <end position="422"/>
    </location>
</feature>
<reference evidence="3 4" key="1">
    <citation type="journal article" date="2018" name="IMA Fungus">
        <title>IMA Genome-F 10: Nine draft genome sequences of Claviceps purpurea s.lat., including C. arundinis, C. humidiphila, and C. cf. spartinae, pseudomolecules for the pitch canker pathogen Fusarium circinatum, draft genome of Davidsoniella eucalypti, Grosmannia galeiformis, Quambalaria eucalypti, and Teratosphaeria destructans.</title>
        <authorList>
            <person name="Wingfield B.D."/>
            <person name="Liu M."/>
            <person name="Nguyen H.D."/>
            <person name="Lane F.A."/>
            <person name="Morgan S.W."/>
            <person name="De Vos L."/>
            <person name="Wilken P.M."/>
            <person name="Duong T.A."/>
            <person name="Aylward J."/>
            <person name="Coetzee M.P."/>
            <person name="Dadej K."/>
            <person name="De Beer Z.W."/>
            <person name="Findlay W."/>
            <person name="Havenga M."/>
            <person name="Kolarik M."/>
            <person name="Menzies J.G."/>
            <person name="Naidoo K."/>
            <person name="Pochopski O."/>
            <person name="Shoukouhi P."/>
            <person name="Santana Q.C."/>
            <person name="Seifert K.A."/>
            <person name="Soal N."/>
            <person name="Steenkamp E.T."/>
            <person name="Tatham C.T."/>
            <person name="van der Nest M.A."/>
            <person name="Wingfield M.J."/>
        </authorList>
    </citation>
    <scope>NUCLEOTIDE SEQUENCE [LARGE SCALE GENOMIC DNA]</scope>
    <source>
        <strain evidence="3">CMW44962</strain>
    </source>
</reference>
<protein>
    <recommendedName>
        <fullName evidence="2">DUF4211 domain-containing protein</fullName>
    </recommendedName>
</protein>
<evidence type="ECO:0000256" key="1">
    <source>
        <dbReference type="SAM" id="MobiDB-lite"/>
    </source>
</evidence>
<dbReference type="PANTHER" id="PTHR14689:SF0">
    <property type="entry name" value="COILED-COIL DOMAIN-CONTAINING PROTEIN 82"/>
    <property type="match status" value="1"/>
</dbReference>
<dbReference type="GO" id="GO:0005634">
    <property type="term" value="C:nucleus"/>
    <property type="evidence" value="ECO:0007669"/>
    <property type="project" value="TreeGrafter"/>
</dbReference>
<name>A0A9W7STC8_9PEZI</name>
<feature type="compositionally biased region" description="Low complexity" evidence="1">
    <location>
        <begin position="135"/>
        <end position="152"/>
    </location>
</feature>
<organism evidence="3 4">
    <name type="scientific">Teratosphaeria destructans</name>
    <dbReference type="NCBI Taxonomy" id="418781"/>
    <lineage>
        <taxon>Eukaryota</taxon>
        <taxon>Fungi</taxon>
        <taxon>Dikarya</taxon>
        <taxon>Ascomycota</taxon>
        <taxon>Pezizomycotina</taxon>
        <taxon>Dothideomycetes</taxon>
        <taxon>Dothideomycetidae</taxon>
        <taxon>Mycosphaerellales</taxon>
        <taxon>Teratosphaeriaceae</taxon>
        <taxon>Teratosphaeria</taxon>
    </lineage>
</organism>
<feature type="compositionally biased region" description="Acidic residues" evidence="1">
    <location>
        <begin position="375"/>
        <end position="396"/>
    </location>
</feature>
<feature type="compositionally biased region" description="Acidic residues" evidence="1">
    <location>
        <begin position="78"/>
        <end position="89"/>
    </location>
</feature>
<reference evidence="3 4" key="2">
    <citation type="journal article" date="2021" name="Curr. Genet.">
        <title>Genetic response to nitrogen starvation in the aggressive Eucalyptus foliar pathogen Teratosphaeria destructans.</title>
        <authorList>
            <person name="Havenga M."/>
            <person name="Wingfield B.D."/>
            <person name="Wingfield M.J."/>
            <person name="Dreyer L.L."/>
            <person name="Roets F."/>
            <person name="Aylward J."/>
        </authorList>
    </citation>
    <scope>NUCLEOTIDE SEQUENCE [LARGE SCALE GENOMIC DNA]</scope>
    <source>
        <strain evidence="3">CMW44962</strain>
    </source>
</reference>
<comment type="caution">
    <text evidence="3">The sequence shown here is derived from an EMBL/GenBank/DDBJ whole genome shotgun (WGS) entry which is preliminary data.</text>
</comment>
<feature type="compositionally biased region" description="Acidic residues" evidence="1">
    <location>
        <begin position="566"/>
        <end position="586"/>
    </location>
</feature>